<dbReference type="PROSITE" id="PS00237">
    <property type="entry name" value="G_PROTEIN_RECEP_F1_1"/>
    <property type="match status" value="1"/>
</dbReference>
<dbReference type="InterPro" id="IPR017452">
    <property type="entry name" value="GPCR_Rhodpsn_7TM"/>
</dbReference>
<feature type="domain" description="G-protein coupled receptors family 1 profile" evidence="10">
    <location>
        <begin position="41"/>
        <end position="306"/>
    </location>
</feature>
<dbReference type="SMART" id="SM01381">
    <property type="entry name" value="7TM_GPCR_Srsx"/>
    <property type="match status" value="1"/>
</dbReference>
<proteinExistence type="inferred from homology"/>
<dbReference type="PANTHER" id="PTHR45695:SF9">
    <property type="entry name" value="LEUCOKININ RECEPTOR"/>
    <property type="match status" value="1"/>
</dbReference>
<evidence type="ECO:0000259" key="10">
    <source>
        <dbReference type="PROSITE" id="PS50262"/>
    </source>
</evidence>
<dbReference type="EMBL" id="CALNXJ010000022">
    <property type="protein sequence ID" value="CAH3126847.1"/>
    <property type="molecule type" value="Genomic_DNA"/>
</dbReference>
<comment type="subcellular location">
    <subcellularLocation>
        <location evidence="1">Membrane</location>
        <topology evidence="1">Multi-pass membrane protein</topology>
    </subcellularLocation>
</comment>
<dbReference type="Proteomes" id="UP001159428">
    <property type="component" value="Unassembled WGS sequence"/>
</dbReference>
<feature type="transmembrane region" description="Helical" evidence="9">
    <location>
        <begin position="62"/>
        <end position="83"/>
    </location>
</feature>
<sequence length="332" mass="37572">MSTEVNATRNGTQETSCIDPTAAISSTTTVMCVLFVASLAGNIPIALVVYKTKTLRKPINFFILNMAMSDLLFPVFLFPRIATGLYVDFWPIDGPFGEAMCKIFSYSIEVSVLVSIQSLVLVAVDRFGAVVFPFRSPFISSKLCRFFILATWIISIAIKSPELFAWKLVESPNGSACELRWKDAFGDLLPYKSYILALSVVFWFTPLVLIAILYVTIVLKIKSQKIPGEQSVNVREQRLKRDRYVLKISVAVVLVFIVCWMPTTIRMLLSFYSSDKIMISSCSFRYFEHIAFFLAQSNCAISPWICFIFSGNYRQGLKNILSCLYRTNRVEL</sequence>
<name>A0AAU9WVA3_9CNID</name>
<keyword evidence="6 8" id="KW-0675">Receptor</keyword>
<dbReference type="FunFam" id="1.20.1070.10:FF:000291">
    <property type="entry name" value="Predicted protein"/>
    <property type="match status" value="1"/>
</dbReference>
<evidence type="ECO:0000256" key="3">
    <source>
        <dbReference type="ARBA" id="ARBA00022989"/>
    </source>
</evidence>
<dbReference type="Pfam" id="PF00001">
    <property type="entry name" value="7tm_1"/>
    <property type="match status" value="1"/>
</dbReference>
<comment type="similarity">
    <text evidence="8">Belongs to the G-protein coupled receptor 1 family.</text>
</comment>
<keyword evidence="5 9" id="KW-0472">Membrane</keyword>
<feature type="transmembrane region" description="Helical" evidence="9">
    <location>
        <begin position="28"/>
        <end position="50"/>
    </location>
</feature>
<gene>
    <name evidence="11" type="ORF">PMEA_00012761</name>
</gene>
<evidence type="ECO:0000256" key="5">
    <source>
        <dbReference type="ARBA" id="ARBA00023136"/>
    </source>
</evidence>
<reference evidence="11 12" key="1">
    <citation type="submission" date="2022-05" db="EMBL/GenBank/DDBJ databases">
        <authorList>
            <consortium name="Genoscope - CEA"/>
            <person name="William W."/>
        </authorList>
    </citation>
    <scope>NUCLEOTIDE SEQUENCE [LARGE SCALE GENOMIC DNA]</scope>
</reference>
<keyword evidence="3 9" id="KW-1133">Transmembrane helix</keyword>
<dbReference type="InterPro" id="IPR000276">
    <property type="entry name" value="GPCR_Rhodpsn"/>
</dbReference>
<feature type="non-terminal residue" evidence="11">
    <location>
        <position position="332"/>
    </location>
</feature>
<dbReference type="PRINTS" id="PR00237">
    <property type="entry name" value="GPCRRHODOPSN"/>
</dbReference>
<dbReference type="Gene3D" id="1.20.1070.10">
    <property type="entry name" value="Rhodopsin 7-helix transmembrane proteins"/>
    <property type="match status" value="1"/>
</dbReference>
<dbReference type="AlphaFoldDB" id="A0AAU9WVA3"/>
<feature type="transmembrane region" description="Helical" evidence="9">
    <location>
        <begin position="143"/>
        <end position="160"/>
    </location>
</feature>
<dbReference type="CDD" id="cd00637">
    <property type="entry name" value="7tm_classA_rhodopsin-like"/>
    <property type="match status" value="1"/>
</dbReference>
<evidence type="ECO:0000256" key="4">
    <source>
        <dbReference type="ARBA" id="ARBA00023040"/>
    </source>
</evidence>
<evidence type="ECO:0000256" key="7">
    <source>
        <dbReference type="ARBA" id="ARBA00023224"/>
    </source>
</evidence>
<feature type="transmembrane region" description="Helical" evidence="9">
    <location>
        <begin position="103"/>
        <end position="122"/>
    </location>
</feature>
<keyword evidence="4 8" id="KW-0297">G-protein coupled receptor</keyword>
<evidence type="ECO:0000256" key="9">
    <source>
        <dbReference type="SAM" id="Phobius"/>
    </source>
</evidence>
<evidence type="ECO:0000256" key="2">
    <source>
        <dbReference type="ARBA" id="ARBA00022692"/>
    </source>
</evidence>
<organism evidence="11 12">
    <name type="scientific">Pocillopora meandrina</name>
    <dbReference type="NCBI Taxonomy" id="46732"/>
    <lineage>
        <taxon>Eukaryota</taxon>
        <taxon>Metazoa</taxon>
        <taxon>Cnidaria</taxon>
        <taxon>Anthozoa</taxon>
        <taxon>Hexacorallia</taxon>
        <taxon>Scleractinia</taxon>
        <taxon>Astrocoeniina</taxon>
        <taxon>Pocilloporidae</taxon>
        <taxon>Pocillopora</taxon>
    </lineage>
</organism>
<feature type="transmembrane region" description="Helical" evidence="9">
    <location>
        <begin position="289"/>
        <end position="309"/>
    </location>
</feature>
<keyword evidence="12" id="KW-1185">Reference proteome</keyword>
<dbReference type="PROSITE" id="PS50262">
    <property type="entry name" value="G_PROTEIN_RECEP_F1_2"/>
    <property type="match status" value="1"/>
</dbReference>
<keyword evidence="7 8" id="KW-0807">Transducer</keyword>
<dbReference type="GO" id="GO:0004930">
    <property type="term" value="F:G protein-coupled receptor activity"/>
    <property type="evidence" value="ECO:0007669"/>
    <property type="project" value="UniProtKB-KW"/>
</dbReference>
<protein>
    <recommendedName>
        <fullName evidence="10">G-protein coupled receptors family 1 profile domain-containing protein</fullName>
    </recommendedName>
</protein>
<evidence type="ECO:0000256" key="8">
    <source>
        <dbReference type="RuleBase" id="RU000688"/>
    </source>
</evidence>
<dbReference type="PANTHER" id="PTHR45695">
    <property type="entry name" value="LEUCOKININ RECEPTOR-RELATED"/>
    <property type="match status" value="1"/>
</dbReference>
<evidence type="ECO:0000313" key="11">
    <source>
        <dbReference type="EMBL" id="CAH3126847.1"/>
    </source>
</evidence>
<evidence type="ECO:0000256" key="1">
    <source>
        <dbReference type="ARBA" id="ARBA00004141"/>
    </source>
</evidence>
<dbReference type="SUPFAM" id="SSF81321">
    <property type="entry name" value="Family A G protein-coupled receptor-like"/>
    <property type="match status" value="1"/>
</dbReference>
<keyword evidence="2 8" id="KW-0812">Transmembrane</keyword>
<evidence type="ECO:0000256" key="6">
    <source>
        <dbReference type="ARBA" id="ARBA00023170"/>
    </source>
</evidence>
<feature type="transmembrane region" description="Helical" evidence="9">
    <location>
        <begin position="194"/>
        <end position="219"/>
    </location>
</feature>
<feature type="transmembrane region" description="Helical" evidence="9">
    <location>
        <begin position="244"/>
        <end position="269"/>
    </location>
</feature>
<dbReference type="GO" id="GO:0005886">
    <property type="term" value="C:plasma membrane"/>
    <property type="evidence" value="ECO:0007669"/>
    <property type="project" value="TreeGrafter"/>
</dbReference>
<comment type="caution">
    <text evidence="11">The sequence shown here is derived from an EMBL/GenBank/DDBJ whole genome shotgun (WGS) entry which is preliminary data.</text>
</comment>
<accession>A0AAU9WVA3</accession>
<evidence type="ECO:0000313" key="12">
    <source>
        <dbReference type="Proteomes" id="UP001159428"/>
    </source>
</evidence>